<accession>A0AAD1XLT5</accession>
<evidence type="ECO:0000256" key="1">
    <source>
        <dbReference type="SAM" id="MobiDB-lite"/>
    </source>
</evidence>
<sequence>MGGLCPTTKNTHVSRDRPPDNVGIELPFPAPNIEEYKMAPQDTEAINTHLSYPKNVCESVHKQPDALTAYKKLPEDMYDHYYSSNFPDAPSKLEQYLKDVYFTLNLCREDPEFFLKNFLIPIRKRYTKDGLYKDFLGNLRPTDCGISETDQIFAEISSQKVEKTGCLAWNASLYDLCNTLIDTFEVEDGCNIKSGGITDCNLEDFDIPSSCTLQEYVEVGSQTGFEALTRMTFNSDKKNGSIRSKSFKNKALTLIGISYREKVGKYEHLTYVILGDDTVDDP</sequence>
<dbReference type="EMBL" id="CAMPGE010016420">
    <property type="protein sequence ID" value="CAI2374979.1"/>
    <property type="molecule type" value="Genomic_DNA"/>
</dbReference>
<dbReference type="Proteomes" id="UP001295684">
    <property type="component" value="Unassembled WGS sequence"/>
</dbReference>
<proteinExistence type="predicted"/>
<dbReference type="AlphaFoldDB" id="A0AAD1XLT5"/>
<reference evidence="2" key="1">
    <citation type="submission" date="2023-07" db="EMBL/GenBank/DDBJ databases">
        <authorList>
            <consortium name="AG Swart"/>
            <person name="Singh M."/>
            <person name="Singh A."/>
            <person name="Seah K."/>
            <person name="Emmerich C."/>
        </authorList>
    </citation>
    <scope>NUCLEOTIDE SEQUENCE</scope>
    <source>
        <strain evidence="2">DP1</strain>
    </source>
</reference>
<evidence type="ECO:0000313" key="3">
    <source>
        <dbReference type="Proteomes" id="UP001295684"/>
    </source>
</evidence>
<feature type="region of interest" description="Disordered" evidence="1">
    <location>
        <begin position="1"/>
        <end position="21"/>
    </location>
</feature>
<keyword evidence="3" id="KW-1185">Reference proteome</keyword>
<protein>
    <submittedName>
        <fullName evidence="2">Uncharacterized protein</fullName>
    </submittedName>
</protein>
<gene>
    <name evidence="2" type="ORF">ECRASSUSDP1_LOCUS16338</name>
</gene>
<comment type="caution">
    <text evidence="2">The sequence shown here is derived from an EMBL/GenBank/DDBJ whole genome shotgun (WGS) entry which is preliminary data.</text>
</comment>
<organism evidence="2 3">
    <name type="scientific">Euplotes crassus</name>
    <dbReference type="NCBI Taxonomy" id="5936"/>
    <lineage>
        <taxon>Eukaryota</taxon>
        <taxon>Sar</taxon>
        <taxon>Alveolata</taxon>
        <taxon>Ciliophora</taxon>
        <taxon>Intramacronucleata</taxon>
        <taxon>Spirotrichea</taxon>
        <taxon>Hypotrichia</taxon>
        <taxon>Euplotida</taxon>
        <taxon>Euplotidae</taxon>
        <taxon>Moneuplotes</taxon>
    </lineage>
</organism>
<evidence type="ECO:0000313" key="2">
    <source>
        <dbReference type="EMBL" id="CAI2374979.1"/>
    </source>
</evidence>
<name>A0AAD1XLT5_EUPCR</name>